<dbReference type="PANTHER" id="PTHR35038:SF6">
    <property type="entry name" value="SURFACE LOCALIZED DECAHEME CYTOCHROME C LIPOPROTEIN"/>
    <property type="match status" value="1"/>
</dbReference>
<evidence type="ECO:0000313" key="4">
    <source>
        <dbReference type="EMBL" id="MBJ6725375.1"/>
    </source>
</evidence>
<dbReference type="SUPFAM" id="SSF48695">
    <property type="entry name" value="Multiheme cytochromes"/>
    <property type="match status" value="5"/>
</dbReference>
<accession>A0A8J7JLY6</accession>
<sequence length="1241" mass="126785">MKEVTVTTLLACLLWLVAAAPASAVTVDPPHGDYSCIVCHTGHVTLGSTGFNNICLSCHRPGVPRAGAKPFTLADASDPFGRYTGGGKVKLQTSHRWDGGDTVPAAGAEPPLFPALTSVRTKTGGDLACIRCHNQHSNANPPFLRMPNDQDQLCFDCHRSRNLRDQLSGTHPVNFGLTAPDSKAVLNPAQYNNPPVNANPANASSDLNAFLKGGKVVCSTCHRVHYADSNSATFDSYSSYYHLKDGDGVILRTDRRGAPVAAGAADNVNICTSCHAGKKNHNYRGQNVQCTDCHGAHVVPGDGSVPNSFLIRRLMNFSSPVGAVRQRPVFSTATSALSANFKDQSGTGVCQACHEVPIAVSPLHALPEAMARDCKDCHFHDNALGSFSGGCNICHGYPITTTNIGGPTGLATPATGVLGASPASAGAHGTHVTSKSIQCLACHSGYTQSPMGNHVLEMGFGVTPQTWFGFVGTVTTGTINANSSLNTGYSFKANPGTTLNLTPGGQVSCSIYCHGGTLTGGTNTTPVWTGTGQATCGSCHGASAANPPTTGSHLRHAGNGTSLGKNNLALDCSTCHGNVGAVRHVNGTVLWDVTKNGAAAAYRGAATGSTGTLAPSASYGQCSNTYCHSDVQGPGGVGGPQNFATPTWGGAALACNGCHQFDMTQPSAPGSHRKHFTSTIWGQTPTCDTCHFGAGGGTGKHADGNIDVVFAGGGSYSQSPNPPGNGYGSCAGTYCHSNGTSFTAPFGAARLLPTWNQPLPSDCSGCHGGLSTGPDYPNGTPKANSHAQHVAVNHLGCNACHASVTSDGVTITTPGNHMVQKYFVAAGGGAAFSVTALGTPASPTSCADISCHGGTGHGATWGASLGCQDCHLSASADLDVFSLPFTTASPVGNVNQAEWTTTGHGKTAGSYNSGNPAAKLAGTSPCLYCHDAGTGHNVAVNPFRMLNYSSAAWGRNQPCQSCHAPGSAGVSAGGVLVNATVKISSAHFGVKHGGANNAGQFCWDCHDPHGDGNDYMIHAQVALSSDHGTGAPGSSAAVSFVLAQPGTPAWGDFVKPGPAFNGVCQVCHTGTGASAVDHFPAGGFDANHNPGSSCVGCHSHNGAAPTLGFQPSGTCDTCHGYPPVSAGFVGTSGNWSSARLENYPGGGGAHTIAKHVSPKATPAGGFSNCSKCHNVLDHRMSPVTFLPASNVTVRVNPLFGYEFGKLARYSSNRQNGTAHVTGNCSNINCHFGASPKWDPQH</sequence>
<dbReference type="InterPro" id="IPR010176">
    <property type="entry name" value="C4xCH_C2xCH_motif_GEOSU"/>
</dbReference>
<dbReference type="NCBIfam" id="TIGR01905">
    <property type="entry name" value="paired_CXXCH_1"/>
    <property type="match status" value="1"/>
</dbReference>
<evidence type="ECO:0000313" key="5">
    <source>
        <dbReference type="Proteomes" id="UP000636888"/>
    </source>
</evidence>
<feature type="domain" description="Doubled CXXCH motif" evidence="3">
    <location>
        <begin position="128"/>
        <end position="160"/>
    </location>
</feature>
<feature type="signal peptide" evidence="2">
    <location>
        <begin position="1"/>
        <end position="24"/>
    </location>
</feature>
<dbReference type="Pfam" id="PF09698">
    <property type="entry name" value="GSu_C4xC__C2xCH"/>
    <property type="match status" value="2"/>
</dbReference>
<dbReference type="InterPro" id="IPR010177">
    <property type="entry name" value="Paired_CXXCH_1"/>
</dbReference>
<protein>
    <submittedName>
        <fullName evidence="4">CxxxxCH/CxxCH domain-containing protein</fullName>
    </submittedName>
</protein>
<evidence type="ECO:0000256" key="1">
    <source>
        <dbReference type="ARBA" id="ARBA00022729"/>
    </source>
</evidence>
<dbReference type="InterPro" id="IPR036280">
    <property type="entry name" value="Multihaem_cyt_sf"/>
</dbReference>
<reference evidence="4" key="1">
    <citation type="submission" date="2020-12" db="EMBL/GenBank/DDBJ databases">
        <title>Geomonas sp. Red875, isolated from river sediment.</title>
        <authorList>
            <person name="Xu Z."/>
            <person name="Zhang Z."/>
            <person name="Masuda Y."/>
            <person name="Itoh H."/>
            <person name="Senoo K."/>
        </authorList>
    </citation>
    <scope>NUCLEOTIDE SEQUENCE</scope>
    <source>
        <strain evidence="4">Red875</strain>
    </source>
</reference>
<dbReference type="EMBL" id="JAEMHM010000009">
    <property type="protein sequence ID" value="MBJ6725375.1"/>
    <property type="molecule type" value="Genomic_DNA"/>
</dbReference>
<dbReference type="GO" id="GO:0016491">
    <property type="term" value="F:oxidoreductase activity"/>
    <property type="evidence" value="ECO:0007669"/>
    <property type="project" value="TreeGrafter"/>
</dbReference>
<keyword evidence="5" id="KW-1185">Reference proteome</keyword>
<dbReference type="RefSeq" id="WP_199384272.1">
    <property type="nucleotide sequence ID" value="NZ_JAEMHM010000009.1"/>
</dbReference>
<comment type="caution">
    <text evidence="4">The sequence shown here is derived from an EMBL/GenBank/DDBJ whole genome shotgun (WGS) entry which is preliminary data.</text>
</comment>
<proteinExistence type="predicted"/>
<gene>
    <name evidence="4" type="ORF">JFN93_11700</name>
</gene>
<keyword evidence="1 2" id="KW-0732">Signal</keyword>
<name>A0A8J7JLY6_9BACT</name>
<organism evidence="4 5">
    <name type="scientific">Geomesophilobacter sediminis</name>
    <dbReference type="NCBI Taxonomy" id="2798584"/>
    <lineage>
        <taxon>Bacteria</taxon>
        <taxon>Pseudomonadati</taxon>
        <taxon>Thermodesulfobacteriota</taxon>
        <taxon>Desulfuromonadia</taxon>
        <taxon>Geobacterales</taxon>
        <taxon>Geobacteraceae</taxon>
        <taxon>Geomesophilobacter</taxon>
    </lineage>
</organism>
<feature type="chain" id="PRO_5035192353" evidence="2">
    <location>
        <begin position="25"/>
        <end position="1241"/>
    </location>
</feature>
<evidence type="ECO:0000259" key="3">
    <source>
        <dbReference type="Pfam" id="PF09699"/>
    </source>
</evidence>
<dbReference type="InterPro" id="IPR051829">
    <property type="entry name" value="Multiheme_Cytochr_ET"/>
</dbReference>
<dbReference type="Pfam" id="PF09699">
    <property type="entry name" value="Paired_CXXCH_1"/>
    <property type="match status" value="1"/>
</dbReference>
<dbReference type="NCBIfam" id="TIGR01904">
    <property type="entry name" value="GSu_C4xC__C2xCH"/>
    <property type="match status" value="3"/>
</dbReference>
<dbReference type="AlphaFoldDB" id="A0A8J7JLY6"/>
<evidence type="ECO:0000256" key="2">
    <source>
        <dbReference type="SAM" id="SignalP"/>
    </source>
</evidence>
<dbReference type="PANTHER" id="PTHR35038">
    <property type="entry name" value="DISSIMILATORY SULFITE REDUCTASE SIRA"/>
    <property type="match status" value="1"/>
</dbReference>
<dbReference type="Proteomes" id="UP000636888">
    <property type="component" value="Unassembled WGS sequence"/>
</dbReference>